<dbReference type="InterPro" id="IPR032871">
    <property type="entry name" value="AHH_dom_containing"/>
</dbReference>
<protein>
    <submittedName>
        <fullName evidence="1">Uncharacterized protein</fullName>
    </submittedName>
</protein>
<keyword evidence="2" id="KW-1185">Reference proteome</keyword>
<organism evidence="1 2">
    <name type="scientific">Marinagarivorans cellulosilyticus</name>
    <dbReference type="NCBI Taxonomy" id="2721545"/>
    <lineage>
        <taxon>Bacteria</taxon>
        <taxon>Pseudomonadati</taxon>
        <taxon>Pseudomonadota</taxon>
        <taxon>Gammaproteobacteria</taxon>
        <taxon>Cellvibrionales</taxon>
        <taxon>Cellvibrionaceae</taxon>
        <taxon>Marinagarivorans</taxon>
    </lineage>
</organism>
<evidence type="ECO:0000313" key="2">
    <source>
        <dbReference type="Proteomes" id="UP001320119"/>
    </source>
</evidence>
<dbReference type="AlphaFoldDB" id="A0AAN1WHH7"/>
<dbReference type="RefSeq" id="WP_236987178.1">
    <property type="nucleotide sequence ID" value="NZ_AP023086.1"/>
</dbReference>
<reference evidence="1 2" key="1">
    <citation type="journal article" date="2022" name="IScience">
        <title>An ultrasensitive nanofiber-based assay for enzymatic hydrolysis and deep-sea microbial degradation of cellulose.</title>
        <authorList>
            <person name="Tsudome M."/>
            <person name="Tachioka M."/>
            <person name="Miyazaki M."/>
            <person name="Uchimura K."/>
            <person name="Tsuda M."/>
            <person name="Takaki Y."/>
            <person name="Deguchi S."/>
        </authorList>
    </citation>
    <scope>NUCLEOTIDE SEQUENCE [LARGE SCALE GENOMIC DNA]</scope>
    <source>
        <strain evidence="1 2">GE09</strain>
    </source>
</reference>
<name>A0AAN1WHH7_9GAMM</name>
<dbReference type="EMBL" id="AP023086">
    <property type="protein sequence ID" value="BCD97704.1"/>
    <property type="molecule type" value="Genomic_DNA"/>
</dbReference>
<dbReference type="Pfam" id="PF14412">
    <property type="entry name" value="AHH"/>
    <property type="match status" value="1"/>
</dbReference>
<sequence>MKLEYHNGVRTTKMYHELSPFEAAIARYEEMAEKHFDKIKIKGKLNAKQASEKAEALAFLAEERRKLDTIASVQGQLEEYRERGLDATRGYGAERVKAVRLLREEKHHPTKVLEKHMFAEGQIKPSSLHTAHHIVPGTGKTKEVNARTRAYLHSFGIRINDPANGVFLLHKDEYAPHWSMPESRGHLKYHTKDYERWVSRSIRVLSHIDTIKTQLQIIGRLLQQHEPKTVIPKATGVK</sequence>
<accession>A0AAN1WHH7</accession>
<dbReference type="KEGG" id="marq:MARGE09_P1905"/>
<evidence type="ECO:0000313" key="1">
    <source>
        <dbReference type="EMBL" id="BCD97704.1"/>
    </source>
</evidence>
<proteinExistence type="predicted"/>
<gene>
    <name evidence="1" type="ORF">MARGE09_P1905</name>
</gene>
<dbReference type="Proteomes" id="UP001320119">
    <property type="component" value="Chromosome"/>
</dbReference>